<dbReference type="RefSeq" id="WP_079727105.1">
    <property type="nucleotide sequence ID" value="NZ_FUZP01000001.1"/>
</dbReference>
<organism evidence="2 3">
    <name type="scientific">Okibacterium fritillariae</name>
    <dbReference type="NCBI Taxonomy" id="123320"/>
    <lineage>
        <taxon>Bacteria</taxon>
        <taxon>Bacillati</taxon>
        <taxon>Actinomycetota</taxon>
        <taxon>Actinomycetes</taxon>
        <taxon>Micrococcales</taxon>
        <taxon>Microbacteriaceae</taxon>
        <taxon>Okibacterium</taxon>
    </lineage>
</organism>
<evidence type="ECO:0000256" key="1">
    <source>
        <dbReference type="SAM" id="Phobius"/>
    </source>
</evidence>
<protein>
    <submittedName>
        <fullName evidence="2">Uncharacterized protein</fullName>
    </submittedName>
</protein>
<evidence type="ECO:0000313" key="3">
    <source>
        <dbReference type="Proteomes" id="UP000190857"/>
    </source>
</evidence>
<proteinExistence type="predicted"/>
<dbReference type="Proteomes" id="UP000190857">
    <property type="component" value="Unassembled WGS sequence"/>
</dbReference>
<keyword evidence="1" id="KW-1133">Transmembrane helix</keyword>
<keyword evidence="3" id="KW-1185">Reference proteome</keyword>
<sequence length="386" mass="40465">MIRVIASAALGALLGGVVLALVGPSSVGQTIALVALPVLILTSVLILIARSTGRMIGASPAAVQQARDARRLGIARIDALRQTGTQINDQPLCELDLTVQPLSGAAYSTTGRTIVPLTAIPMFQAGSEREVAILLDGGPEVAFIDGGDLSPAERARLSVPSRATAPFILPEKHVRIVNGKRQAPLLGVGKRGRGLRIAVFVAAAVVAAAIVIVPYHHSIEQGILALQDGRLRPDLRRPDALADAREALEAEIGHDRVVQVIVAEDFVVVDAPLRPGDTKTDQWTYRDGEVMHGGGAPSQPDSAAEQFAWSAVSLDRLWPLLEEASAQVDLPITDSTVRIARGSDGNIDSPTFGQSVAAPTIGFSLGDDYGSTFFRANADGSQLTAS</sequence>
<dbReference type="AlphaFoldDB" id="A0A1T5IYC2"/>
<name>A0A1T5IYC2_9MICO</name>
<keyword evidence="1" id="KW-0472">Membrane</keyword>
<dbReference type="EMBL" id="FUZP01000001">
    <property type="protein sequence ID" value="SKC43928.1"/>
    <property type="molecule type" value="Genomic_DNA"/>
</dbReference>
<feature type="transmembrane region" description="Helical" evidence="1">
    <location>
        <begin position="195"/>
        <end position="215"/>
    </location>
</feature>
<feature type="transmembrane region" description="Helical" evidence="1">
    <location>
        <begin position="30"/>
        <end position="49"/>
    </location>
</feature>
<reference evidence="2 3" key="1">
    <citation type="submission" date="2017-02" db="EMBL/GenBank/DDBJ databases">
        <authorList>
            <person name="Peterson S.W."/>
        </authorList>
    </citation>
    <scope>NUCLEOTIDE SEQUENCE [LARGE SCALE GENOMIC DNA]</scope>
    <source>
        <strain evidence="2 3">VKM Ac-2059</strain>
    </source>
</reference>
<keyword evidence="1" id="KW-0812">Transmembrane</keyword>
<dbReference type="OrthoDB" id="4965912at2"/>
<gene>
    <name evidence="2" type="ORF">SAMN06309945_0970</name>
</gene>
<accession>A0A1T5IYC2</accession>
<evidence type="ECO:0000313" key="2">
    <source>
        <dbReference type="EMBL" id="SKC43928.1"/>
    </source>
</evidence>
<dbReference type="STRING" id="123320.SAMN06309945_0970"/>